<gene>
    <name evidence="2" type="ORF">CK203_105809</name>
</gene>
<dbReference type="EMBL" id="QGNW01001753">
    <property type="protein sequence ID" value="RVW31495.1"/>
    <property type="molecule type" value="Genomic_DNA"/>
</dbReference>
<reference evidence="2 3" key="1">
    <citation type="journal article" date="2018" name="PLoS Genet.">
        <title>Population sequencing reveals clonal diversity and ancestral inbreeding in the grapevine cultivar Chardonnay.</title>
        <authorList>
            <person name="Roach M.J."/>
            <person name="Johnson D.L."/>
            <person name="Bohlmann J."/>
            <person name="van Vuuren H.J."/>
            <person name="Jones S.J."/>
            <person name="Pretorius I.S."/>
            <person name="Schmidt S.A."/>
            <person name="Borneman A.R."/>
        </authorList>
    </citation>
    <scope>NUCLEOTIDE SEQUENCE [LARGE SCALE GENOMIC DNA]</scope>
    <source>
        <strain evidence="3">cv. Chardonnay</strain>
        <tissue evidence="2">Leaf</tissue>
    </source>
</reference>
<dbReference type="Proteomes" id="UP000288805">
    <property type="component" value="Unassembled WGS sequence"/>
</dbReference>
<keyword evidence="1" id="KW-0812">Transmembrane</keyword>
<protein>
    <submittedName>
        <fullName evidence="2">Uncharacterized protein</fullName>
    </submittedName>
</protein>
<dbReference type="AlphaFoldDB" id="A0A438D7R2"/>
<comment type="caution">
    <text evidence="2">The sequence shown here is derived from an EMBL/GenBank/DDBJ whole genome shotgun (WGS) entry which is preliminary data.</text>
</comment>
<feature type="transmembrane region" description="Helical" evidence="1">
    <location>
        <begin position="102"/>
        <end position="126"/>
    </location>
</feature>
<keyword evidence="1" id="KW-1133">Transmembrane helix</keyword>
<keyword evidence="1" id="KW-0472">Membrane</keyword>
<proteinExistence type="predicted"/>
<accession>A0A438D7R2</accession>
<evidence type="ECO:0000313" key="2">
    <source>
        <dbReference type="EMBL" id="RVW31495.1"/>
    </source>
</evidence>
<sequence>MSMGKHHKVPFQPSVTAYKQPLTLAHADLWGHAPCLSSAYFKYYICFVDHAPGLELTYIFQGVLLSQHKCIIDVLQKLIWIKPSLFLRPWPMELPSRLTQETFLVTFIYIIASLFVVYNMPLSLALKIAFTINRSNVIDNSHANVPMELVFNLKGHEKKMEITIISFAIELATFSTTCEIILEYIKICGYDGALKN</sequence>
<evidence type="ECO:0000313" key="3">
    <source>
        <dbReference type="Proteomes" id="UP000288805"/>
    </source>
</evidence>
<evidence type="ECO:0000256" key="1">
    <source>
        <dbReference type="SAM" id="Phobius"/>
    </source>
</evidence>
<organism evidence="2 3">
    <name type="scientific">Vitis vinifera</name>
    <name type="common">Grape</name>
    <dbReference type="NCBI Taxonomy" id="29760"/>
    <lineage>
        <taxon>Eukaryota</taxon>
        <taxon>Viridiplantae</taxon>
        <taxon>Streptophyta</taxon>
        <taxon>Embryophyta</taxon>
        <taxon>Tracheophyta</taxon>
        <taxon>Spermatophyta</taxon>
        <taxon>Magnoliopsida</taxon>
        <taxon>eudicotyledons</taxon>
        <taxon>Gunneridae</taxon>
        <taxon>Pentapetalae</taxon>
        <taxon>rosids</taxon>
        <taxon>Vitales</taxon>
        <taxon>Vitaceae</taxon>
        <taxon>Viteae</taxon>
        <taxon>Vitis</taxon>
    </lineage>
</organism>
<name>A0A438D7R2_VITVI</name>